<proteinExistence type="predicted"/>
<name>A0ABM9ANI1_9BACT</name>
<organism evidence="2 3">
    <name type="scientific">Emticicia aquatica</name>
    <dbReference type="NCBI Taxonomy" id="1681835"/>
    <lineage>
        <taxon>Bacteria</taxon>
        <taxon>Pseudomonadati</taxon>
        <taxon>Bacteroidota</taxon>
        <taxon>Cytophagia</taxon>
        <taxon>Cytophagales</taxon>
        <taxon>Leadbetterellaceae</taxon>
        <taxon>Emticicia</taxon>
    </lineage>
</organism>
<comment type="caution">
    <text evidence="2">The sequence shown here is derived from an EMBL/GenBank/DDBJ whole genome shotgun (WGS) entry which is preliminary data.</text>
</comment>
<keyword evidence="1" id="KW-1133">Transmembrane helix</keyword>
<evidence type="ECO:0000313" key="3">
    <source>
        <dbReference type="Proteomes" id="UP000837932"/>
    </source>
</evidence>
<accession>A0ABM9ANI1</accession>
<dbReference type="RefSeq" id="WP_238805956.1">
    <property type="nucleotide sequence ID" value="NZ_CAKLPY010000001.1"/>
</dbReference>
<sequence length="117" mass="13147">MTNKRYLSLTIQAIYVCLTSLQLIFIPNTLLGMFGFEPTTEIWIKVFGVVLLSLSVVYYGIIKYGNDDVVSFTIWSRILVGVGFTLFSILGIAPITLILFAGIDVATAIWTWFELKK</sequence>
<reference evidence="2" key="1">
    <citation type="submission" date="2021-12" db="EMBL/GenBank/DDBJ databases">
        <authorList>
            <person name="Rodrigo-Torres L."/>
            <person name="Arahal R. D."/>
            <person name="Lucena T."/>
        </authorList>
    </citation>
    <scope>NUCLEOTIDE SEQUENCE</scope>
    <source>
        <strain evidence="2">CECT 8858</strain>
    </source>
</reference>
<dbReference type="Proteomes" id="UP000837932">
    <property type="component" value="Unassembled WGS sequence"/>
</dbReference>
<feature type="transmembrane region" description="Helical" evidence="1">
    <location>
        <begin position="12"/>
        <end position="36"/>
    </location>
</feature>
<keyword evidence="3" id="KW-1185">Reference proteome</keyword>
<feature type="transmembrane region" description="Helical" evidence="1">
    <location>
        <begin position="69"/>
        <end position="89"/>
    </location>
</feature>
<feature type="transmembrane region" description="Helical" evidence="1">
    <location>
        <begin position="42"/>
        <end position="62"/>
    </location>
</feature>
<evidence type="ECO:0000256" key="1">
    <source>
        <dbReference type="SAM" id="Phobius"/>
    </source>
</evidence>
<keyword evidence="1" id="KW-0472">Membrane</keyword>
<gene>
    <name evidence="2" type="ORF">EMA8858_01523</name>
</gene>
<keyword evidence="1" id="KW-0812">Transmembrane</keyword>
<protein>
    <submittedName>
        <fullName evidence="2">Uncharacterized protein</fullName>
    </submittedName>
</protein>
<evidence type="ECO:0000313" key="2">
    <source>
        <dbReference type="EMBL" id="CAH0995402.1"/>
    </source>
</evidence>
<dbReference type="EMBL" id="CAKLPY010000001">
    <property type="protein sequence ID" value="CAH0995402.1"/>
    <property type="molecule type" value="Genomic_DNA"/>
</dbReference>